<comment type="caution">
    <text evidence="3">The sequence shown here is derived from an EMBL/GenBank/DDBJ whole genome shotgun (WGS) entry which is preliminary data.</text>
</comment>
<reference evidence="3" key="2">
    <citation type="submission" date="2023-06" db="EMBL/GenBank/DDBJ databases">
        <authorList>
            <consortium name="Lawrence Berkeley National Laboratory"/>
            <person name="Haridas S."/>
            <person name="Hensen N."/>
            <person name="Bonometti L."/>
            <person name="Westerberg I."/>
            <person name="Brannstrom I.O."/>
            <person name="Guillou S."/>
            <person name="Cros-Aarteil S."/>
            <person name="Calhoun S."/>
            <person name="Kuo A."/>
            <person name="Mondo S."/>
            <person name="Pangilinan J."/>
            <person name="Riley R."/>
            <person name="Labutti K."/>
            <person name="Andreopoulos B."/>
            <person name="Lipzen A."/>
            <person name="Chen C."/>
            <person name="Yanf M."/>
            <person name="Daum C."/>
            <person name="Ng V."/>
            <person name="Clum A."/>
            <person name="Steindorff A."/>
            <person name="Ohm R."/>
            <person name="Martin F."/>
            <person name="Silar P."/>
            <person name="Natvig D."/>
            <person name="Lalanne C."/>
            <person name="Gautier V."/>
            <person name="Ament-Velasquez S.L."/>
            <person name="Kruys A."/>
            <person name="Hutchinson M.I."/>
            <person name="Powell A.J."/>
            <person name="Barry K."/>
            <person name="Miller A.N."/>
            <person name="Grigoriev I.V."/>
            <person name="Debuchy R."/>
            <person name="Gladieux P."/>
            <person name="Thoren M.H."/>
            <person name="Johannesson H."/>
        </authorList>
    </citation>
    <scope>NUCLEOTIDE SEQUENCE</scope>
    <source>
        <strain evidence="3">SMH4131-1</strain>
    </source>
</reference>
<accession>A0AAE0MJW4</accession>
<dbReference type="Proteomes" id="UP001286456">
    <property type="component" value="Unassembled WGS sequence"/>
</dbReference>
<feature type="region of interest" description="Disordered" evidence="1">
    <location>
        <begin position="157"/>
        <end position="190"/>
    </location>
</feature>
<feature type="compositionally biased region" description="Polar residues" evidence="1">
    <location>
        <begin position="174"/>
        <end position="187"/>
    </location>
</feature>
<sequence>MSPVTTTDAVAPASADANSDTTEVALIVLGVLFALASLGLLFCCRRRRKARTNEPEDYKACQVSRVLRVCLGSRYKARLAHGVQQARKGTKEKRASVDLLDLLDLFDCLDPLDPLDPLDLPDRLGLPGLPGHLDQQDHLDQRDPLDLLVLKETPARRETQVQKATQVHRENQAREASQGKTTENYTTAPFPGNMNVEADSCHHGVKDHTKGEATRALAARVDSLEREGERETVTLATAATEYELGVIWAIAAVDG</sequence>
<feature type="transmembrane region" description="Helical" evidence="2">
    <location>
        <begin position="24"/>
        <end position="44"/>
    </location>
</feature>
<evidence type="ECO:0000256" key="1">
    <source>
        <dbReference type="SAM" id="MobiDB-lite"/>
    </source>
</evidence>
<keyword evidence="2" id="KW-0472">Membrane</keyword>
<organism evidence="3 4">
    <name type="scientific">Cercophora scortea</name>
    <dbReference type="NCBI Taxonomy" id="314031"/>
    <lineage>
        <taxon>Eukaryota</taxon>
        <taxon>Fungi</taxon>
        <taxon>Dikarya</taxon>
        <taxon>Ascomycota</taxon>
        <taxon>Pezizomycotina</taxon>
        <taxon>Sordariomycetes</taxon>
        <taxon>Sordariomycetidae</taxon>
        <taxon>Sordariales</taxon>
        <taxon>Lasiosphaeriaceae</taxon>
        <taxon>Cercophora</taxon>
    </lineage>
</organism>
<evidence type="ECO:0000256" key="2">
    <source>
        <dbReference type="SAM" id="Phobius"/>
    </source>
</evidence>
<keyword evidence="4" id="KW-1185">Reference proteome</keyword>
<evidence type="ECO:0000313" key="4">
    <source>
        <dbReference type="Proteomes" id="UP001286456"/>
    </source>
</evidence>
<proteinExistence type="predicted"/>
<keyword evidence="2" id="KW-1133">Transmembrane helix</keyword>
<name>A0AAE0MJW4_9PEZI</name>
<dbReference type="AlphaFoldDB" id="A0AAE0MJW4"/>
<gene>
    <name evidence="3" type="ORF">B0T19DRAFT_436076</name>
</gene>
<reference evidence="3" key="1">
    <citation type="journal article" date="2023" name="Mol. Phylogenet. Evol.">
        <title>Genome-scale phylogeny and comparative genomics of the fungal order Sordariales.</title>
        <authorList>
            <person name="Hensen N."/>
            <person name="Bonometti L."/>
            <person name="Westerberg I."/>
            <person name="Brannstrom I.O."/>
            <person name="Guillou S."/>
            <person name="Cros-Aarteil S."/>
            <person name="Calhoun S."/>
            <person name="Haridas S."/>
            <person name="Kuo A."/>
            <person name="Mondo S."/>
            <person name="Pangilinan J."/>
            <person name="Riley R."/>
            <person name="LaButti K."/>
            <person name="Andreopoulos B."/>
            <person name="Lipzen A."/>
            <person name="Chen C."/>
            <person name="Yan M."/>
            <person name="Daum C."/>
            <person name="Ng V."/>
            <person name="Clum A."/>
            <person name="Steindorff A."/>
            <person name="Ohm R.A."/>
            <person name="Martin F."/>
            <person name="Silar P."/>
            <person name="Natvig D.O."/>
            <person name="Lalanne C."/>
            <person name="Gautier V."/>
            <person name="Ament-Velasquez S.L."/>
            <person name="Kruys A."/>
            <person name="Hutchinson M.I."/>
            <person name="Powell A.J."/>
            <person name="Barry K."/>
            <person name="Miller A.N."/>
            <person name="Grigoriev I.V."/>
            <person name="Debuchy R."/>
            <person name="Gladieux P."/>
            <person name="Hiltunen Thoren M."/>
            <person name="Johannesson H."/>
        </authorList>
    </citation>
    <scope>NUCLEOTIDE SEQUENCE</scope>
    <source>
        <strain evidence="3">SMH4131-1</strain>
    </source>
</reference>
<protein>
    <submittedName>
        <fullName evidence="3">Uncharacterized protein</fullName>
    </submittedName>
</protein>
<dbReference type="EMBL" id="JAUEPO010000001">
    <property type="protein sequence ID" value="KAK3335192.1"/>
    <property type="molecule type" value="Genomic_DNA"/>
</dbReference>
<evidence type="ECO:0000313" key="3">
    <source>
        <dbReference type="EMBL" id="KAK3335192.1"/>
    </source>
</evidence>
<keyword evidence="2" id="KW-0812">Transmembrane</keyword>
<dbReference type="CDD" id="cd12087">
    <property type="entry name" value="TM_EGFR-like"/>
    <property type="match status" value="1"/>
</dbReference>